<dbReference type="Pfam" id="PF06013">
    <property type="entry name" value="WXG100"/>
    <property type="match status" value="1"/>
</dbReference>
<dbReference type="STRING" id="402596.SAMN04489844_0625"/>
<proteinExistence type="predicted"/>
<dbReference type="Proteomes" id="UP000198742">
    <property type="component" value="Unassembled WGS sequence"/>
</dbReference>
<gene>
    <name evidence="1" type="ORF">SAMN04489844_0625</name>
</gene>
<keyword evidence="2" id="KW-1185">Reference proteome</keyword>
<evidence type="ECO:0000313" key="1">
    <source>
        <dbReference type="EMBL" id="SEB59390.1"/>
    </source>
</evidence>
<dbReference type="RefSeq" id="WP_090967814.1">
    <property type="nucleotide sequence ID" value="NZ_FNRT01000002.1"/>
</dbReference>
<dbReference type="SUPFAM" id="SSF140453">
    <property type="entry name" value="EsxAB dimer-like"/>
    <property type="match status" value="1"/>
</dbReference>
<dbReference type="InterPro" id="IPR036689">
    <property type="entry name" value="ESAT-6-like_sf"/>
</dbReference>
<sequence>MIVSGKLALDRNAHATASTSLSSRLQDIEARRRTAESTVGSLLASWRGDASAHFTTRWQEWDDAANEVIDSLSALLAALDLAREELVDVDESIVVVPRQLDRRLG</sequence>
<dbReference type="AlphaFoldDB" id="A0A1H4KLK0"/>
<dbReference type="Gene3D" id="1.10.287.1060">
    <property type="entry name" value="ESAT-6-like"/>
    <property type="match status" value="1"/>
</dbReference>
<evidence type="ECO:0000313" key="2">
    <source>
        <dbReference type="Proteomes" id="UP000198742"/>
    </source>
</evidence>
<dbReference type="OrthoDB" id="3786396at2"/>
<protein>
    <submittedName>
        <fullName evidence="1">WXG100 family type VII secretion target</fullName>
    </submittedName>
</protein>
<dbReference type="InterPro" id="IPR010310">
    <property type="entry name" value="T7SS_ESAT-6-like"/>
</dbReference>
<accession>A0A1H4KLK0</accession>
<reference evidence="2" key="1">
    <citation type="submission" date="2016-10" db="EMBL/GenBank/DDBJ databases">
        <authorList>
            <person name="Varghese N."/>
            <person name="Submissions S."/>
        </authorList>
    </citation>
    <scope>NUCLEOTIDE SEQUENCE [LARGE SCALE GENOMIC DNA]</scope>
    <source>
        <strain evidence="2">DSM 22017</strain>
    </source>
</reference>
<dbReference type="EMBL" id="FNRT01000002">
    <property type="protein sequence ID" value="SEB59390.1"/>
    <property type="molecule type" value="Genomic_DNA"/>
</dbReference>
<organism evidence="1 2">
    <name type="scientific">Nocardioides exalbidus</name>
    <dbReference type="NCBI Taxonomy" id="402596"/>
    <lineage>
        <taxon>Bacteria</taxon>
        <taxon>Bacillati</taxon>
        <taxon>Actinomycetota</taxon>
        <taxon>Actinomycetes</taxon>
        <taxon>Propionibacteriales</taxon>
        <taxon>Nocardioidaceae</taxon>
        <taxon>Nocardioides</taxon>
    </lineage>
</organism>
<name>A0A1H4KLK0_9ACTN</name>